<keyword evidence="1" id="KW-0677">Repeat</keyword>
<organism evidence="5 6">
    <name type="scientific">Sphingomonas tabacisoli</name>
    <dbReference type="NCBI Taxonomy" id="2249466"/>
    <lineage>
        <taxon>Bacteria</taxon>
        <taxon>Pseudomonadati</taxon>
        <taxon>Pseudomonadota</taxon>
        <taxon>Alphaproteobacteria</taxon>
        <taxon>Sphingomonadales</taxon>
        <taxon>Sphingomonadaceae</taxon>
        <taxon>Sphingomonas</taxon>
    </lineage>
</organism>
<reference evidence="6" key="1">
    <citation type="journal article" date="2019" name="Int. J. Syst. Evol. Microbiol.">
        <title>The Global Catalogue of Microorganisms (GCM) 10K type strain sequencing project: providing services to taxonomists for standard genome sequencing and annotation.</title>
        <authorList>
            <consortium name="The Broad Institute Genomics Platform"/>
            <consortium name="The Broad Institute Genome Sequencing Center for Infectious Disease"/>
            <person name="Wu L."/>
            <person name="Ma J."/>
        </authorList>
    </citation>
    <scope>NUCLEOTIDE SEQUENCE [LARGE SCALE GENOMIC DNA]</scope>
    <source>
        <strain evidence="6">CGMCC 1.16275</strain>
    </source>
</reference>
<dbReference type="Gene3D" id="2.130.10.10">
    <property type="entry name" value="YVTN repeat-like/Quinoprotein amine dehydrogenase"/>
    <property type="match status" value="3"/>
</dbReference>
<feature type="compositionally biased region" description="Polar residues" evidence="2">
    <location>
        <begin position="855"/>
        <end position="869"/>
    </location>
</feature>
<dbReference type="InterPro" id="IPR052025">
    <property type="entry name" value="Xyloglucanase_GH74"/>
</dbReference>
<dbReference type="Proteomes" id="UP001597115">
    <property type="component" value="Unassembled WGS sequence"/>
</dbReference>
<evidence type="ECO:0000313" key="6">
    <source>
        <dbReference type="Proteomes" id="UP001597115"/>
    </source>
</evidence>
<keyword evidence="6" id="KW-1185">Reference proteome</keyword>
<dbReference type="CDD" id="cd15482">
    <property type="entry name" value="Sialidase_non-viral"/>
    <property type="match status" value="2"/>
</dbReference>
<protein>
    <submittedName>
        <fullName evidence="5">WD40/YVTN/BNR-like repeat-containing protein</fullName>
    </submittedName>
</protein>
<feature type="region of interest" description="Disordered" evidence="2">
    <location>
        <begin position="1035"/>
        <end position="1063"/>
    </location>
</feature>
<dbReference type="InterPro" id="IPR031778">
    <property type="entry name" value="Sortilin_N"/>
</dbReference>
<dbReference type="InterPro" id="IPR015943">
    <property type="entry name" value="WD40/YVTN_repeat-like_dom_sf"/>
</dbReference>
<name>A0ABW4I551_9SPHN</name>
<keyword evidence="3" id="KW-0732">Signal</keyword>
<evidence type="ECO:0000256" key="3">
    <source>
        <dbReference type="SAM" id="SignalP"/>
    </source>
</evidence>
<dbReference type="InterPro" id="IPR036278">
    <property type="entry name" value="Sialidase_sf"/>
</dbReference>
<dbReference type="SUPFAM" id="SSF50939">
    <property type="entry name" value="Sialidases"/>
    <property type="match status" value="1"/>
</dbReference>
<evidence type="ECO:0000256" key="1">
    <source>
        <dbReference type="ARBA" id="ARBA00022737"/>
    </source>
</evidence>
<dbReference type="SUPFAM" id="SSF110296">
    <property type="entry name" value="Oligoxyloglucan reducing end-specific cellobiohydrolase"/>
    <property type="match status" value="1"/>
</dbReference>
<feature type="chain" id="PRO_5045968873" evidence="3">
    <location>
        <begin position="28"/>
        <end position="1063"/>
    </location>
</feature>
<dbReference type="RefSeq" id="WP_380888556.1">
    <property type="nucleotide sequence ID" value="NZ_JBHUDY010000001.1"/>
</dbReference>
<evidence type="ECO:0000256" key="2">
    <source>
        <dbReference type="SAM" id="MobiDB-lite"/>
    </source>
</evidence>
<feature type="domain" description="Sortilin N-terminal" evidence="4">
    <location>
        <begin position="126"/>
        <end position="248"/>
    </location>
</feature>
<dbReference type="PANTHER" id="PTHR43739">
    <property type="entry name" value="XYLOGLUCANASE (EUROFUNG)"/>
    <property type="match status" value="1"/>
</dbReference>
<gene>
    <name evidence="5" type="ORF">ACFSCW_09190</name>
</gene>
<feature type="signal peptide" evidence="3">
    <location>
        <begin position="1"/>
        <end position="27"/>
    </location>
</feature>
<sequence length="1063" mass="115012">MIGKRHVALFVTCALVAPALHAKPAQAFDPAQWSGLHYRQVGPWRGGRVTAVTGVPSQPDTFYMGTVGGGVWKTVDAGHNWVNVSDGQIPVGSMGAVAVADSDPNIVYAGTGSSKIRSNVSIGRGVYKSTDAGKTWTFAGLRDVGQIATVRINPTNPDEVFVAAVGNPFADSKERGVYRTRDGGKSWTKVLYLSERLGAADLEMQPGSPNVLYATMWRGQRKPWTIISGSNDGGIYKSMDGGDHWTKLGGGLPTGLFGRANVGVSPGAPTRVYALIEAQPGGGLYRSDDAGATWKLVNGDGKLITRPFYYTTLGVDPVSPDIVYVGDEDWFKSVDGGKTFTTERTPHGDNHDVWINPKNPRIMIQSNDGGANVSLDGGETWSSQANQPTAEIYQVAVDDQLPYRLYGAQQDNTTVIVPSLPLGNGQYFREGPGCETGPIIPKLKDPQTVWGGCKGQFSRLNLGTNGNEQRYWIGSQSLYGNEPPKLIDRFQRVSPMEISPVDPNTVYYGSQYLNRSRDGGVTWERISPDLTAKPEGTQYAAGEPITRDATGEEVYSTLYAIRESAVKPGVIWTGSNDGLVYVTEDGGNNWRNVTPKGLPPGGRVQNIEPGVRDPGTAYVAIYRYLLGDFAPYIYRTDDYGKSWARLTDGRNGIASDEPTRVVREDPERLGLLYAGTEFGIYVSFDRGAKWQKFQLNLPATPVTDIRLAHGDLVMSTQGRGFWILDNLSALRQLPPASEARASRLYKPAVAVRVPPSGDDGPPPWAGPEFPLIGAQIDYYLAGDQTGAPLTLTILDAQGRAIRSFTSKAVAGTAPRGNETDELGRFHVSYPTTLDAKPGMHRFIWDLRYSGAPATPSASAETRPSASPTPGETAPPKPAERPRYPAGPVAAPGDYTVVLSAGSFTQRQPLHIMEDPRVTASGVTDPDLAAQLEHNLAVLKLVHDTNFAVLRVKAAQAELKVHPDPVKAKAIQALADKLITPAIRYSQPALQTHVTYLYSETNSTDQKVGRDAVERYAVLRREIDAVIAELNTVLGPPNEADRARYYGQADIAGPQNEDEDEDES</sequence>
<dbReference type="Pfam" id="PF15902">
    <property type="entry name" value="Sortilin-Vps10"/>
    <property type="match status" value="1"/>
</dbReference>
<accession>A0ABW4I551</accession>
<evidence type="ECO:0000259" key="4">
    <source>
        <dbReference type="Pfam" id="PF15902"/>
    </source>
</evidence>
<dbReference type="EMBL" id="JBHUDY010000001">
    <property type="protein sequence ID" value="MFD1611974.1"/>
    <property type="molecule type" value="Genomic_DNA"/>
</dbReference>
<evidence type="ECO:0000313" key="5">
    <source>
        <dbReference type="EMBL" id="MFD1611974.1"/>
    </source>
</evidence>
<proteinExistence type="predicted"/>
<feature type="region of interest" description="Disordered" evidence="2">
    <location>
        <begin position="853"/>
        <end position="887"/>
    </location>
</feature>
<dbReference type="PANTHER" id="PTHR43739:SF5">
    <property type="entry name" value="EXO-ALPHA-SIALIDASE"/>
    <property type="match status" value="1"/>
</dbReference>
<comment type="caution">
    <text evidence="5">The sequence shown here is derived from an EMBL/GenBank/DDBJ whole genome shotgun (WGS) entry which is preliminary data.</text>
</comment>